<proteinExistence type="predicted"/>
<name>A0A2S9WUZ9_9FLAO</name>
<keyword evidence="2" id="KW-1185">Reference proteome</keyword>
<sequence>MESKDYLKIEEKVEKQKTGEFTFENIDRYDKLIDSLVNLYPDPISKFNLRQVSCKNLNDDFLNIYYKDQKVRNEGVGNMETVDHENLQNLVSIIEKCGFPKSGQLRDFRGYLGIFVVLQHSDPEWIAFYYNDFKDLVNNGSIPRDFLALLQDRFLLLNDQPQIYGTQMQNGKLYKLVDPESVGQRRRNMGFTETLSVYLSKHGLKLKDELKRLSSIK</sequence>
<evidence type="ECO:0000313" key="2">
    <source>
        <dbReference type="Proteomes" id="UP000239532"/>
    </source>
</evidence>
<gene>
    <name evidence="1" type="ORF">BST86_09330</name>
</gene>
<dbReference type="Proteomes" id="UP000239532">
    <property type="component" value="Unassembled WGS sequence"/>
</dbReference>
<evidence type="ECO:0000313" key="1">
    <source>
        <dbReference type="EMBL" id="PRP67284.1"/>
    </source>
</evidence>
<organism evidence="1 2">
    <name type="scientific">Nonlabens agnitus</name>
    <dbReference type="NCBI Taxonomy" id="870484"/>
    <lineage>
        <taxon>Bacteria</taxon>
        <taxon>Pseudomonadati</taxon>
        <taxon>Bacteroidota</taxon>
        <taxon>Flavobacteriia</taxon>
        <taxon>Flavobacteriales</taxon>
        <taxon>Flavobacteriaceae</taxon>
        <taxon>Nonlabens</taxon>
    </lineage>
</organism>
<dbReference type="AlphaFoldDB" id="A0A2S9WUZ9"/>
<comment type="caution">
    <text evidence="1">The sequence shown here is derived from an EMBL/GenBank/DDBJ whole genome shotgun (WGS) entry which is preliminary data.</text>
</comment>
<protein>
    <submittedName>
        <fullName evidence="1">Uncharacterized protein</fullName>
    </submittedName>
</protein>
<reference evidence="1 2" key="1">
    <citation type="submission" date="2016-11" db="EMBL/GenBank/DDBJ databases">
        <title>Trade-off between light-utilization and light-protection in marine flavobacteria.</title>
        <authorList>
            <person name="Kumagai Y."/>
        </authorList>
    </citation>
    <scope>NUCLEOTIDE SEQUENCE [LARGE SCALE GENOMIC DNA]</scope>
    <source>
        <strain evidence="1 2">JCM 17109</strain>
    </source>
</reference>
<dbReference type="EMBL" id="MQUC01000003">
    <property type="protein sequence ID" value="PRP67284.1"/>
    <property type="molecule type" value="Genomic_DNA"/>
</dbReference>
<accession>A0A2S9WUZ9</accession>